<dbReference type="SUPFAM" id="SSF81383">
    <property type="entry name" value="F-box domain"/>
    <property type="match status" value="1"/>
</dbReference>
<dbReference type="InterPro" id="IPR053197">
    <property type="entry name" value="F-box_SCFL_complex_component"/>
</dbReference>
<dbReference type="InterPro" id="IPR036047">
    <property type="entry name" value="F-box-like_dom_sf"/>
</dbReference>
<dbReference type="EMBL" id="JBCNJP010000027">
    <property type="protein sequence ID" value="KAK9052861.1"/>
    <property type="molecule type" value="Genomic_DNA"/>
</dbReference>
<keyword evidence="3" id="KW-1185">Reference proteome</keyword>
<feature type="domain" description="F-box" evidence="1">
    <location>
        <begin position="24"/>
        <end position="64"/>
    </location>
</feature>
<reference evidence="2 3" key="1">
    <citation type="submission" date="2024-04" db="EMBL/GenBank/DDBJ databases">
        <title>The reference genome of an endangered Asteraceae, Deinandra increscens subsp. villosa, native to the Central Coast of California.</title>
        <authorList>
            <person name="Guilliams M."/>
            <person name="Hasenstab-Lehman K."/>
            <person name="Meyer R."/>
            <person name="Mcevoy S."/>
        </authorList>
    </citation>
    <scope>NUCLEOTIDE SEQUENCE [LARGE SCALE GENOMIC DNA]</scope>
    <source>
        <tissue evidence="2">Leaf</tissue>
    </source>
</reference>
<dbReference type="PANTHER" id="PTHR34223">
    <property type="entry name" value="OS11G0201299 PROTEIN"/>
    <property type="match status" value="1"/>
</dbReference>
<dbReference type="InterPro" id="IPR032675">
    <property type="entry name" value="LRR_dom_sf"/>
</dbReference>
<evidence type="ECO:0000313" key="3">
    <source>
        <dbReference type="Proteomes" id="UP001408789"/>
    </source>
</evidence>
<dbReference type="AlphaFoldDB" id="A0AAP0GKK9"/>
<dbReference type="PANTHER" id="PTHR34223:SF101">
    <property type="entry name" value="F-BOX DOMAIN-CONTAINING PROTEIN"/>
    <property type="match status" value="1"/>
</dbReference>
<evidence type="ECO:0000313" key="2">
    <source>
        <dbReference type="EMBL" id="KAK9052861.1"/>
    </source>
</evidence>
<name>A0AAP0GKK9_9ASTR</name>
<dbReference type="InterPro" id="IPR001810">
    <property type="entry name" value="F-box_dom"/>
</dbReference>
<dbReference type="Pfam" id="PF00646">
    <property type="entry name" value="F-box"/>
    <property type="match status" value="1"/>
</dbReference>
<gene>
    <name evidence="2" type="ORF">SSX86_029491</name>
</gene>
<evidence type="ECO:0000259" key="1">
    <source>
        <dbReference type="Pfam" id="PF00646"/>
    </source>
</evidence>
<proteinExistence type="predicted"/>
<dbReference type="SUPFAM" id="SSF52047">
    <property type="entry name" value="RNI-like"/>
    <property type="match status" value="1"/>
</dbReference>
<sequence>MKRYRSDKRMEDSGIMRMNDDDRLSSLSNDLLHKILSLSSFDIIDLIQLAFLSSRWRFIWTSSPHLDFSTQDFETLPSFSRYVTNVLSRRDNLTDLHSLNLTFRGKTSQAFVKRLLNYAFSHNVQQLNVEYLVQNDAEFPLSLFSSHSLKHLTLTMRYCDYNYHIFDDSNSLYNPRETSFNVTLTSTPDLPTLTTLDLRYITFREGTADKCIGVFANLKNLTLKECKVINGSDGFGISHPRLSNLTLENSFTNTKVVNVAAPQLENLTIKACCPKLVVSAPDLASLVYKGSRPLNLSTDGFRSLKKADICASPYYQDAYRLRDLYAHHSRQQRYIEGKQVVFLLEKLHNVHFLTLNLEIVELLSSFAELLKLHRPSPFVNLKTLKIYPSNEYWSTHQKPFITMSAELKSYLLDGSPKSTFTMVLREEIEAQKIMAELGAFLEKEKDNTKSNNAHLERGKAQMANWHIPKKRKYRGNIMAQIKSYQKNQGVQIEGRGAKVSSIISKLLRMEEILTRLPAAKRAKIQPCFYSLFAEAGIAVSKLTDYIKIQCDENQSCSSVDRRYREYYQQLHIVEAALDVVSEIIRLPLEAVLSNSGKQYHVFCRRLAGLNDEFISHKSPTAGFDLTFGKRIEQKLIDYNQETERFAGYAYEELSEVYKFI</sequence>
<dbReference type="Gene3D" id="3.80.10.10">
    <property type="entry name" value="Ribonuclease Inhibitor"/>
    <property type="match status" value="1"/>
</dbReference>
<accession>A0AAP0GKK9</accession>
<protein>
    <recommendedName>
        <fullName evidence="1">F-box domain-containing protein</fullName>
    </recommendedName>
</protein>
<comment type="caution">
    <text evidence="2">The sequence shown here is derived from an EMBL/GenBank/DDBJ whole genome shotgun (WGS) entry which is preliminary data.</text>
</comment>
<organism evidence="2 3">
    <name type="scientific">Deinandra increscens subsp. villosa</name>
    <dbReference type="NCBI Taxonomy" id="3103831"/>
    <lineage>
        <taxon>Eukaryota</taxon>
        <taxon>Viridiplantae</taxon>
        <taxon>Streptophyta</taxon>
        <taxon>Embryophyta</taxon>
        <taxon>Tracheophyta</taxon>
        <taxon>Spermatophyta</taxon>
        <taxon>Magnoliopsida</taxon>
        <taxon>eudicotyledons</taxon>
        <taxon>Gunneridae</taxon>
        <taxon>Pentapetalae</taxon>
        <taxon>asterids</taxon>
        <taxon>campanulids</taxon>
        <taxon>Asterales</taxon>
        <taxon>Asteraceae</taxon>
        <taxon>Asteroideae</taxon>
        <taxon>Heliantheae alliance</taxon>
        <taxon>Madieae</taxon>
        <taxon>Madiinae</taxon>
        <taxon>Deinandra</taxon>
    </lineage>
</organism>
<dbReference type="Proteomes" id="UP001408789">
    <property type="component" value="Unassembled WGS sequence"/>
</dbReference>